<dbReference type="RefSeq" id="WP_009804263.1">
    <property type="nucleotide sequence ID" value="NZ_CH724131.1"/>
</dbReference>
<dbReference type="HOGENOM" id="CLU_069356_36_0_5"/>
<dbReference type="PANTHER" id="PTHR30055:SF234">
    <property type="entry name" value="HTH-TYPE TRANSCRIPTIONAL REGULATOR BETI"/>
    <property type="match status" value="1"/>
</dbReference>
<sequence>MTMQLLPDTGEKQGRILNAALSVFALYGFRRASMEDIARTAGMSRAALYQHFRNKEDILLHGVKAYFDLACADLARALSPGRPLHEALREACAAQAGGLAEALLDSPHGEELLSMKDGGAEEETRLGNDRIAAIWSGWLEAEAAADRLRLPAEGAAATARAIIAGQHGQKMAASGYRDYLARLAVFADLMARALEP</sequence>
<dbReference type="PANTHER" id="PTHR30055">
    <property type="entry name" value="HTH-TYPE TRANSCRIPTIONAL REGULATOR RUTR"/>
    <property type="match status" value="1"/>
</dbReference>
<feature type="DNA-binding region" description="H-T-H motif" evidence="4">
    <location>
        <begin position="33"/>
        <end position="52"/>
    </location>
</feature>
<evidence type="ECO:0000256" key="3">
    <source>
        <dbReference type="ARBA" id="ARBA00023163"/>
    </source>
</evidence>
<accession>A3U457</accession>
<dbReference type="SUPFAM" id="SSF46689">
    <property type="entry name" value="Homeodomain-like"/>
    <property type="match status" value="1"/>
</dbReference>
<dbReference type="InterPro" id="IPR001647">
    <property type="entry name" value="HTH_TetR"/>
</dbReference>
<dbReference type="STRING" id="252305.OB2597_00045"/>
<gene>
    <name evidence="6" type="ORF">OB2597_00045</name>
</gene>
<dbReference type="PRINTS" id="PR00455">
    <property type="entry name" value="HTHTETR"/>
</dbReference>
<evidence type="ECO:0000256" key="2">
    <source>
        <dbReference type="ARBA" id="ARBA00023125"/>
    </source>
</evidence>
<evidence type="ECO:0000256" key="1">
    <source>
        <dbReference type="ARBA" id="ARBA00023015"/>
    </source>
</evidence>
<proteinExistence type="predicted"/>
<dbReference type="GO" id="GO:0000976">
    <property type="term" value="F:transcription cis-regulatory region binding"/>
    <property type="evidence" value="ECO:0007669"/>
    <property type="project" value="TreeGrafter"/>
</dbReference>
<dbReference type="GO" id="GO:0003700">
    <property type="term" value="F:DNA-binding transcription factor activity"/>
    <property type="evidence" value="ECO:0007669"/>
    <property type="project" value="TreeGrafter"/>
</dbReference>
<feature type="domain" description="HTH tetR-type" evidence="5">
    <location>
        <begin position="10"/>
        <end position="70"/>
    </location>
</feature>
<dbReference type="OrthoDB" id="9802802at2"/>
<dbReference type="eggNOG" id="COG1309">
    <property type="taxonomic scope" value="Bacteria"/>
</dbReference>
<keyword evidence="3" id="KW-0804">Transcription</keyword>
<organism evidence="6 7">
    <name type="scientific">Pseudooceanicola batsensis (strain ATCC BAA-863 / DSM 15984 / KCTC 12145 / HTCC2597)</name>
    <name type="common">Oceanicola batsensis</name>
    <dbReference type="NCBI Taxonomy" id="252305"/>
    <lineage>
        <taxon>Bacteria</taxon>
        <taxon>Pseudomonadati</taxon>
        <taxon>Pseudomonadota</taxon>
        <taxon>Alphaproteobacteria</taxon>
        <taxon>Rhodobacterales</taxon>
        <taxon>Paracoccaceae</taxon>
        <taxon>Pseudooceanicola</taxon>
    </lineage>
</organism>
<dbReference type="PROSITE" id="PS50977">
    <property type="entry name" value="HTH_TETR_2"/>
    <property type="match status" value="1"/>
</dbReference>
<dbReference type="Proteomes" id="UP000004318">
    <property type="component" value="Unassembled WGS sequence"/>
</dbReference>
<evidence type="ECO:0000259" key="5">
    <source>
        <dbReference type="PROSITE" id="PS50977"/>
    </source>
</evidence>
<keyword evidence="1" id="KW-0805">Transcription regulation</keyword>
<dbReference type="AlphaFoldDB" id="A3U457"/>
<keyword evidence="7" id="KW-1185">Reference proteome</keyword>
<evidence type="ECO:0000313" key="7">
    <source>
        <dbReference type="Proteomes" id="UP000004318"/>
    </source>
</evidence>
<name>A3U457_PSEBH</name>
<comment type="caution">
    <text evidence="6">The sequence shown here is derived from an EMBL/GenBank/DDBJ whole genome shotgun (WGS) entry which is preliminary data.</text>
</comment>
<dbReference type="EMBL" id="AAMO01000020">
    <property type="protein sequence ID" value="EAQ01044.1"/>
    <property type="molecule type" value="Genomic_DNA"/>
</dbReference>
<evidence type="ECO:0000313" key="6">
    <source>
        <dbReference type="EMBL" id="EAQ01044.1"/>
    </source>
</evidence>
<protein>
    <submittedName>
        <fullName evidence="6">Transcriptional regulator, TetR family protein</fullName>
    </submittedName>
</protein>
<reference evidence="6 7" key="1">
    <citation type="journal article" date="2010" name="J. Bacteriol.">
        <title>Genome sequences of Oceanicola granulosus HTCC2516(T) and Oceanicola batsensis HTCC2597(TDelta).</title>
        <authorList>
            <person name="Thrash J.C."/>
            <person name="Cho J.C."/>
            <person name="Vergin K.L."/>
            <person name="Giovannoni S.J."/>
        </authorList>
    </citation>
    <scope>NUCLEOTIDE SEQUENCE [LARGE SCALE GENOMIC DNA]</scope>
    <source>
        <strain evidence="7">ATCC BAA-863 / DSM 15984 / KCTC 12145 / HTCC2597</strain>
    </source>
</reference>
<evidence type="ECO:0000256" key="4">
    <source>
        <dbReference type="PROSITE-ProRule" id="PRU00335"/>
    </source>
</evidence>
<keyword evidence="2 4" id="KW-0238">DNA-binding</keyword>
<dbReference type="InterPro" id="IPR009057">
    <property type="entry name" value="Homeodomain-like_sf"/>
</dbReference>
<dbReference type="InterPro" id="IPR050109">
    <property type="entry name" value="HTH-type_TetR-like_transc_reg"/>
</dbReference>
<dbReference type="Gene3D" id="1.10.357.10">
    <property type="entry name" value="Tetracycline Repressor, domain 2"/>
    <property type="match status" value="1"/>
</dbReference>
<dbReference type="Pfam" id="PF00440">
    <property type="entry name" value="TetR_N"/>
    <property type="match status" value="1"/>
</dbReference>